<dbReference type="GO" id="GO:0042555">
    <property type="term" value="C:MCM complex"/>
    <property type="evidence" value="ECO:0007669"/>
    <property type="project" value="UniProtKB-ARBA"/>
</dbReference>
<dbReference type="InterPro" id="IPR003593">
    <property type="entry name" value="AAA+_ATPase"/>
</dbReference>
<dbReference type="SMART" id="SM00350">
    <property type="entry name" value="MCM"/>
    <property type="match status" value="1"/>
</dbReference>
<comment type="catalytic activity">
    <reaction evidence="13">
        <text>ATP + H2O = ADP + phosphate + H(+)</text>
        <dbReference type="Rhea" id="RHEA:13065"/>
        <dbReference type="ChEBI" id="CHEBI:15377"/>
        <dbReference type="ChEBI" id="CHEBI:15378"/>
        <dbReference type="ChEBI" id="CHEBI:30616"/>
        <dbReference type="ChEBI" id="CHEBI:43474"/>
        <dbReference type="ChEBI" id="CHEBI:456216"/>
        <dbReference type="EC" id="3.6.4.12"/>
    </reaction>
</comment>
<evidence type="ECO:0000256" key="15">
    <source>
        <dbReference type="SAM" id="MobiDB-lite"/>
    </source>
</evidence>
<dbReference type="PRINTS" id="PR01657">
    <property type="entry name" value="MCMFAMILY"/>
</dbReference>
<dbReference type="SUPFAM" id="SSF52540">
    <property type="entry name" value="P-loop containing nucleoside triphosphate hydrolases"/>
    <property type="match status" value="1"/>
</dbReference>
<dbReference type="GO" id="GO:0005656">
    <property type="term" value="C:nuclear pre-replicative complex"/>
    <property type="evidence" value="ECO:0007669"/>
    <property type="project" value="UniProtKB-ARBA"/>
</dbReference>
<keyword evidence="11" id="KW-0539">Nucleus</keyword>
<evidence type="ECO:0000259" key="16">
    <source>
        <dbReference type="PROSITE" id="PS50051"/>
    </source>
</evidence>
<accession>A0A1Y2CUN0</accession>
<keyword evidence="8 14" id="KW-0067">ATP-binding</keyword>
<dbReference type="OrthoDB" id="7462577at2759"/>
<dbReference type="InterPro" id="IPR056875">
    <property type="entry name" value="MCM8/REC_WHD"/>
</dbReference>
<comment type="similarity">
    <text evidence="2 14">Belongs to the MCM family.</text>
</comment>
<dbReference type="Pfam" id="PF00493">
    <property type="entry name" value="MCM"/>
    <property type="match status" value="1"/>
</dbReference>
<dbReference type="PROSITE" id="PS50051">
    <property type="entry name" value="MCM_2"/>
    <property type="match status" value="1"/>
</dbReference>
<dbReference type="PANTHER" id="PTHR11630:SF47">
    <property type="entry name" value="DNA HELICASE MCM8"/>
    <property type="match status" value="1"/>
</dbReference>
<dbReference type="InterPro" id="IPR018525">
    <property type="entry name" value="MCM_CS"/>
</dbReference>
<evidence type="ECO:0000256" key="8">
    <source>
        <dbReference type="ARBA" id="ARBA00022840"/>
    </source>
</evidence>
<gene>
    <name evidence="17" type="ORF">BCR33DRAFT_712748</name>
</gene>
<evidence type="ECO:0000313" key="17">
    <source>
        <dbReference type="EMBL" id="ORY50759.1"/>
    </source>
</evidence>
<dbReference type="SMART" id="SM00382">
    <property type="entry name" value="AAA"/>
    <property type="match status" value="1"/>
</dbReference>
<dbReference type="Gene3D" id="2.40.50.140">
    <property type="entry name" value="Nucleic acid-binding proteins"/>
    <property type="match status" value="1"/>
</dbReference>
<protein>
    <recommendedName>
        <fullName evidence="3">DNA helicase</fullName>
        <ecNumber evidence="3">3.6.4.12</ecNumber>
    </recommendedName>
    <alternativeName>
        <fullName evidence="12">Minichromosome maintenance 8</fullName>
    </alternativeName>
</protein>
<dbReference type="GO" id="GO:0000724">
    <property type="term" value="P:double-strand break repair via homologous recombination"/>
    <property type="evidence" value="ECO:0007669"/>
    <property type="project" value="UniProtKB-ARBA"/>
</dbReference>
<keyword evidence="6" id="KW-0378">Hydrolase</keyword>
<keyword evidence="5" id="KW-0227">DNA damage</keyword>
<dbReference type="SUPFAM" id="SSF50249">
    <property type="entry name" value="Nucleic acid-binding proteins"/>
    <property type="match status" value="1"/>
</dbReference>
<sequence length="758" mass="83894">MKRTSQPQPPQPTSKRSRATATANSLVPFAHWSLYFPGELYDDAHELAPTIRAFNTFFADLVAKAKQLGEPIKRSQLAVTVNYIDIKTKTQLDDLDERIKIEPTSIIAALGLAFSNALIQEYGNNLDRIKRQVRVIGYDQITPLKDLKANLMGRFISVRGTIVRVSSIKPVVTQIAFECTSCLASQVLEQIDGKYRVPSSCTGNGCRGKTFVPERSGLSETRTVDWQRIRIQEKLPDDQKDSGRIPRTVECELTEDLVDLVVPGDVVCVTGIVKVLETQEGKFKQKGAHMYYLYISANSLMKASGSSDAEQEDDNGNGFSKDSVAFTRKDLYGIRQIHEVGGEELFKLLVNSLCPAIFGHETVKAGLLLALFGGRKRTLQESKDIEIRSNPHVLVVGDPGLGKSQMLSAVVKAAPRGVYVCGNTTTTSGLTVTLCKDGDSGESGLEAGALVLGDRGVCCIDEFDKLTEHQALLEAMEQQSISIAKAGMVCTLPARTSVIAAANPVGGHYNKAKTVAENLKMNTALLSRFDLVFILLDKPDEQMDKFLSDHIMKLHSGQNSNGKPVTTAWGKDGSSTQSGSQEPSSQNTTLQERLKVTTDDFDPIPLSLLRKYIAYSKKYVQPIFDADYHQTLESMMRLVEARARSELRDEATRQDALDVVSIMKFSLWETYEDELGNLDFQRSQHGSGTSKKGEEKRFMTKLSRVATETGLDKFNYDQLHEIAKEMALRTGNFKDFVETLNHQGYLLKKGNRLYSIAL</sequence>
<feature type="compositionally biased region" description="Low complexity" evidence="15">
    <location>
        <begin position="574"/>
        <end position="586"/>
    </location>
</feature>
<evidence type="ECO:0000256" key="6">
    <source>
        <dbReference type="ARBA" id="ARBA00022801"/>
    </source>
</evidence>
<comment type="caution">
    <text evidence="17">The sequence shown here is derived from an EMBL/GenBank/DDBJ whole genome shotgun (WGS) entry which is preliminary data.</text>
</comment>
<dbReference type="InterPro" id="IPR001208">
    <property type="entry name" value="MCM_dom"/>
</dbReference>
<dbReference type="PROSITE" id="PS00847">
    <property type="entry name" value="MCM_1"/>
    <property type="match status" value="1"/>
</dbReference>
<dbReference type="EMBL" id="MCGO01000006">
    <property type="protein sequence ID" value="ORY50759.1"/>
    <property type="molecule type" value="Genomic_DNA"/>
</dbReference>
<dbReference type="GO" id="GO:0005524">
    <property type="term" value="F:ATP binding"/>
    <property type="evidence" value="ECO:0007669"/>
    <property type="project" value="UniProtKB-KW"/>
</dbReference>
<feature type="region of interest" description="Disordered" evidence="15">
    <location>
        <begin position="1"/>
        <end position="20"/>
    </location>
</feature>
<evidence type="ECO:0000256" key="2">
    <source>
        <dbReference type="ARBA" id="ARBA00008010"/>
    </source>
</evidence>
<dbReference type="InterPro" id="IPR031327">
    <property type="entry name" value="MCM"/>
</dbReference>
<dbReference type="GO" id="GO:0003697">
    <property type="term" value="F:single-stranded DNA binding"/>
    <property type="evidence" value="ECO:0007669"/>
    <property type="project" value="TreeGrafter"/>
</dbReference>
<dbReference type="InterPro" id="IPR033762">
    <property type="entry name" value="MCM_OB"/>
</dbReference>
<evidence type="ECO:0000256" key="4">
    <source>
        <dbReference type="ARBA" id="ARBA00022741"/>
    </source>
</evidence>
<keyword evidence="7" id="KW-0347">Helicase</keyword>
<evidence type="ECO:0000256" key="12">
    <source>
        <dbReference type="ARBA" id="ARBA00042306"/>
    </source>
</evidence>
<evidence type="ECO:0000256" key="11">
    <source>
        <dbReference type="ARBA" id="ARBA00023242"/>
    </source>
</evidence>
<dbReference type="InterPro" id="IPR027417">
    <property type="entry name" value="P-loop_NTPase"/>
</dbReference>
<dbReference type="Pfam" id="PF17207">
    <property type="entry name" value="MCM_OB"/>
    <property type="match status" value="1"/>
</dbReference>
<name>A0A1Y2CUN0_9FUNG</name>
<evidence type="ECO:0000256" key="9">
    <source>
        <dbReference type="ARBA" id="ARBA00023125"/>
    </source>
</evidence>
<reference evidence="17 18" key="1">
    <citation type="submission" date="2016-07" db="EMBL/GenBank/DDBJ databases">
        <title>Pervasive Adenine N6-methylation of Active Genes in Fungi.</title>
        <authorList>
            <consortium name="DOE Joint Genome Institute"/>
            <person name="Mondo S.J."/>
            <person name="Dannebaum R.O."/>
            <person name="Kuo R.C."/>
            <person name="Labutti K."/>
            <person name="Haridas S."/>
            <person name="Kuo A."/>
            <person name="Salamov A."/>
            <person name="Ahrendt S.R."/>
            <person name="Lipzen A."/>
            <person name="Sullivan W."/>
            <person name="Andreopoulos W.B."/>
            <person name="Clum A."/>
            <person name="Lindquist E."/>
            <person name="Daum C."/>
            <person name="Ramamoorthy G.K."/>
            <person name="Gryganskyi A."/>
            <person name="Culley D."/>
            <person name="Magnuson J.K."/>
            <person name="James T.Y."/>
            <person name="O'Malley M.A."/>
            <person name="Stajich J.E."/>
            <person name="Spatafora J.W."/>
            <person name="Visel A."/>
            <person name="Grigoriev I.V."/>
        </authorList>
    </citation>
    <scope>NUCLEOTIDE SEQUENCE [LARGE SCALE GENOMIC DNA]</scope>
    <source>
        <strain evidence="17 18">JEL800</strain>
    </source>
</reference>
<dbReference type="Pfam" id="PF25051">
    <property type="entry name" value="WHD_MCM8"/>
    <property type="match status" value="1"/>
</dbReference>
<dbReference type="STRING" id="329046.A0A1Y2CUN0"/>
<evidence type="ECO:0000256" key="3">
    <source>
        <dbReference type="ARBA" id="ARBA00012551"/>
    </source>
</evidence>
<evidence type="ECO:0000256" key="1">
    <source>
        <dbReference type="ARBA" id="ARBA00004123"/>
    </source>
</evidence>
<evidence type="ECO:0000256" key="13">
    <source>
        <dbReference type="ARBA" id="ARBA00047995"/>
    </source>
</evidence>
<evidence type="ECO:0000313" key="18">
    <source>
        <dbReference type="Proteomes" id="UP000193642"/>
    </source>
</evidence>
<feature type="region of interest" description="Disordered" evidence="15">
    <location>
        <begin position="557"/>
        <end position="589"/>
    </location>
</feature>
<dbReference type="PANTHER" id="PTHR11630">
    <property type="entry name" value="DNA REPLICATION LICENSING FACTOR MCM FAMILY MEMBER"/>
    <property type="match status" value="1"/>
</dbReference>
<dbReference type="Proteomes" id="UP000193642">
    <property type="component" value="Unassembled WGS sequence"/>
</dbReference>
<dbReference type="CDD" id="cd22247">
    <property type="entry name" value="MCM8_WHD"/>
    <property type="match status" value="1"/>
</dbReference>
<keyword evidence="18" id="KW-1185">Reference proteome</keyword>
<dbReference type="GO" id="GO:0016787">
    <property type="term" value="F:hydrolase activity"/>
    <property type="evidence" value="ECO:0007669"/>
    <property type="project" value="UniProtKB-KW"/>
</dbReference>
<evidence type="ECO:0000256" key="10">
    <source>
        <dbReference type="ARBA" id="ARBA00023204"/>
    </source>
</evidence>
<dbReference type="GO" id="GO:0043596">
    <property type="term" value="C:nuclear replication fork"/>
    <property type="evidence" value="ECO:0007669"/>
    <property type="project" value="UniProtKB-ARBA"/>
</dbReference>
<evidence type="ECO:0000256" key="14">
    <source>
        <dbReference type="RuleBase" id="RU004070"/>
    </source>
</evidence>
<evidence type="ECO:0000256" key="5">
    <source>
        <dbReference type="ARBA" id="ARBA00022763"/>
    </source>
</evidence>
<proteinExistence type="inferred from homology"/>
<dbReference type="GO" id="GO:0017116">
    <property type="term" value="F:single-stranded DNA helicase activity"/>
    <property type="evidence" value="ECO:0007669"/>
    <property type="project" value="TreeGrafter"/>
</dbReference>
<dbReference type="GO" id="GO:0006279">
    <property type="term" value="P:premeiotic DNA replication"/>
    <property type="evidence" value="ECO:0007669"/>
    <property type="project" value="UniProtKB-ARBA"/>
</dbReference>
<keyword evidence="4 14" id="KW-0547">Nucleotide-binding</keyword>
<comment type="subcellular location">
    <subcellularLocation>
        <location evidence="1">Nucleus</location>
    </subcellularLocation>
</comment>
<keyword evidence="10" id="KW-0234">DNA repair</keyword>
<organism evidence="17 18">
    <name type="scientific">Rhizoclosmatium globosum</name>
    <dbReference type="NCBI Taxonomy" id="329046"/>
    <lineage>
        <taxon>Eukaryota</taxon>
        <taxon>Fungi</taxon>
        <taxon>Fungi incertae sedis</taxon>
        <taxon>Chytridiomycota</taxon>
        <taxon>Chytridiomycota incertae sedis</taxon>
        <taxon>Chytridiomycetes</taxon>
        <taxon>Chytridiales</taxon>
        <taxon>Chytriomycetaceae</taxon>
        <taxon>Rhizoclosmatium</taxon>
    </lineage>
</organism>
<dbReference type="GO" id="GO:0031261">
    <property type="term" value="C:DNA replication preinitiation complex"/>
    <property type="evidence" value="ECO:0007669"/>
    <property type="project" value="UniProtKB-ARBA"/>
</dbReference>
<dbReference type="InterPro" id="IPR012340">
    <property type="entry name" value="NA-bd_OB-fold"/>
</dbReference>
<dbReference type="Gene3D" id="2.20.28.10">
    <property type="match status" value="1"/>
</dbReference>
<dbReference type="EC" id="3.6.4.12" evidence="3"/>
<dbReference type="AlphaFoldDB" id="A0A1Y2CUN0"/>
<evidence type="ECO:0000256" key="7">
    <source>
        <dbReference type="ARBA" id="ARBA00022806"/>
    </source>
</evidence>
<feature type="domain" description="MCM C-terminal AAA(+) ATPase" evidence="16">
    <location>
        <begin position="345"/>
        <end position="551"/>
    </location>
</feature>
<dbReference type="Gene3D" id="3.40.50.300">
    <property type="entry name" value="P-loop containing nucleotide triphosphate hydrolases"/>
    <property type="match status" value="1"/>
</dbReference>
<keyword evidence="9 14" id="KW-0238">DNA-binding</keyword>
<dbReference type="FunFam" id="2.20.28.10:FF:000007">
    <property type="entry name" value="DNA helicase MCM8 isoform X1"/>
    <property type="match status" value="1"/>
</dbReference>